<keyword evidence="5" id="KW-1185">Reference proteome</keyword>
<dbReference type="GO" id="GO:0004449">
    <property type="term" value="F:isocitrate dehydrogenase (NAD+) activity"/>
    <property type="evidence" value="ECO:0007669"/>
    <property type="project" value="TreeGrafter"/>
</dbReference>
<keyword evidence="2" id="KW-0560">Oxidoreductase</keyword>
<name>A0A437S5Y1_9FIRM</name>
<dbReference type="AlphaFoldDB" id="A0A437S5Y1"/>
<evidence type="ECO:0000313" key="4">
    <source>
        <dbReference type="EMBL" id="RVU54435.1"/>
    </source>
</evidence>
<comment type="similarity">
    <text evidence="1">Belongs to the isocitrate and isopropylmalate dehydrogenases family.</text>
</comment>
<protein>
    <submittedName>
        <fullName evidence="4">Isocitrate/isopropylmalate dehydrogenase family protein</fullName>
    </submittedName>
</protein>
<dbReference type="PANTHER" id="PTHR11835">
    <property type="entry name" value="DECARBOXYLATING DEHYDROGENASES-ISOCITRATE, ISOPROPYLMALATE, TARTRATE"/>
    <property type="match status" value="1"/>
</dbReference>
<dbReference type="PANTHER" id="PTHR11835:SF34">
    <property type="entry name" value="ISOCITRATE DEHYDROGENASE [NAD] SUBUNIT ALPHA, MITOCHONDRIAL"/>
    <property type="match status" value="1"/>
</dbReference>
<gene>
    <name evidence="4" type="ORF">EF514_07520</name>
</gene>
<dbReference type="Gene3D" id="3.40.718.10">
    <property type="entry name" value="Isopropylmalate Dehydrogenase"/>
    <property type="match status" value="1"/>
</dbReference>
<dbReference type="RefSeq" id="WP_127724817.1">
    <property type="nucleotide sequence ID" value="NZ_RLIH01000010.1"/>
</dbReference>
<evidence type="ECO:0000256" key="2">
    <source>
        <dbReference type="ARBA" id="ARBA00023002"/>
    </source>
</evidence>
<sequence length="332" mass="36474">MKVTLIPGDGVGIEITDALKEVIAATKAPITWDVQEAGEFVYKEKGTYIPEELYQSLESNKIGIKGPITTPIGTGFRSINVELRKKYDLYANVRPIKNVGTIPSHFSNVDLVIFRENTEDLYAGVEKQISSTEAHSIKIITKEKSERLLRSAFDYAAKNNKEKVTVVTKANIMKLTDGLFLSTVREVAREYPKIQLEEVLVDNMCMQLVMYPEKYGVIATENLYGDILSDLCAGLIGGLGLVPGANLGKDIAIFESVHGSAPDIAGKNLVNPTAMLLTGVMMLRHLNLNKEAQQIEKAIETVLSDSNNYTQDLGGTTTTTEFTKKVVQEIGI</sequence>
<reference evidence="4 5" key="1">
    <citation type="submission" date="2018-11" db="EMBL/GenBank/DDBJ databases">
        <title>Genome sequencing and assembly of Anaerosphaera sp. nov., GS7-6-2.</title>
        <authorList>
            <person name="Rettenmaier R."/>
            <person name="Liebl W."/>
            <person name="Zverlov V."/>
        </authorList>
    </citation>
    <scope>NUCLEOTIDE SEQUENCE [LARGE SCALE GENOMIC DNA]</scope>
    <source>
        <strain evidence="4 5">GS7-6-2</strain>
    </source>
</reference>
<dbReference type="GO" id="GO:0051287">
    <property type="term" value="F:NAD binding"/>
    <property type="evidence" value="ECO:0007669"/>
    <property type="project" value="InterPro"/>
</dbReference>
<evidence type="ECO:0000313" key="5">
    <source>
        <dbReference type="Proteomes" id="UP000288812"/>
    </source>
</evidence>
<feature type="domain" description="Isopropylmalate dehydrogenase-like" evidence="3">
    <location>
        <begin position="2"/>
        <end position="326"/>
    </location>
</feature>
<dbReference type="SMART" id="SM01329">
    <property type="entry name" value="Iso_dh"/>
    <property type="match status" value="1"/>
</dbReference>
<dbReference type="Pfam" id="PF00180">
    <property type="entry name" value="Iso_dh"/>
    <property type="match status" value="1"/>
</dbReference>
<organism evidence="4 5">
    <name type="scientific">Anaerosphaera multitolerans</name>
    <dbReference type="NCBI Taxonomy" id="2487351"/>
    <lineage>
        <taxon>Bacteria</taxon>
        <taxon>Bacillati</taxon>
        <taxon>Bacillota</taxon>
        <taxon>Tissierellia</taxon>
        <taxon>Tissierellales</taxon>
        <taxon>Peptoniphilaceae</taxon>
        <taxon>Anaerosphaera</taxon>
    </lineage>
</organism>
<dbReference type="OrthoDB" id="9806254at2"/>
<evidence type="ECO:0000256" key="1">
    <source>
        <dbReference type="ARBA" id="ARBA00007769"/>
    </source>
</evidence>
<dbReference type="GO" id="GO:0000287">
    <property type="term" value="F:magnesium ion binding"/>
    <property type="evidence" value="ECO:0007669"/>
    <property type="project" value="InterPro"/>
</dbReference>
<dbReference type="SUPFAM" id="SSF53659">
    <property type="entry name" value="Isocitrate/Isopropylmalate dehydrogenase-like"/>
    <property type="match status" value="1"/>
</dbReference>
<dbReference type="EMBL" id="RLIH01000010">
    <property type="protein sequence ID" value="RVU54435.1"/>
    <property type="molecule type" value="Genomic_DNA"/>
</dbReference>
<dbReference type="InterPro" id="IPR019818">
    <property type="entry name" value="IsoCit/isopropylmalate_DH_CS"/>
</dbReference>
<dbReference type="InterPro" id="IPR024084">
    <property type="entry name" value="IsoPropMal-DH-like_dom"/>
</dbReference>
<dbReference type="Proteomes" id="UP000288812">
    <property type="component" value="Unassembled WGS sequence"/>
</dbReference>
<dbReference type="GO" id="GO:0006099">
    <property type="term" value="P:tricarboxylic acid cycle"/>
    <property type="evidence" value="ECO:0007669"/>
    <property type="project" value="TreeGrafter"/>
</dbReference>
<dbReference type="PROSITE" id="PS00470">
    <property type="entry name" value="IDH_IMDH"/>
    <property type="match status" value="1"/>
</dbReference>
<accession>A0A437S5Y1</accession>
<dbReference type="GO" id="GO:0006102">
    <property type="term" value="P:isocitrate metabolic process"/>
    <property type="evidence" value="ECO:0007669"/>
    <property type="project" value="TreeGrafter"/>
</dbReference>
<evidence type="ECO:0000259" key="3">
    <source>
        <dbReference type="SMART" id="SM01329"/>
    </source>
</evidence>
<comment type="caution">
    <text evidence="4">The sequence shown here is derived from an EMBL/GenBank/DDBJ whole genome shotgun (WGS) entry which is preliminary data.</text>
</comment>
<proteinExistence type="inferred from homology"/>